<dbReference type="NCBIfam" id="TIGR01446">
    <property type="entry name" value="DnaD_dom"/>
    <property type="match status" value="1"/>
</dbReference>
<dbReference type="InterPro" id="IPR053162">
    <property type="entry name" value="DnaD"/>
</dbReference>
<dbReference type="PANTHER" id="PTHR37293:SF5">
    <property type="entry name" value="DNA REPLICATION PROTEIN"/>
    <property type="match status" value="1"/>
</dbReference>
<evidence type="ECO:0000313" key="4">
    <source>
        <dbReference type="EMBL" id="MDL0116488.1"/>
    </source>
</evidence>
<comment type="caution">
    <text evidence="4">The sequence shown here is derived from an EMBL/GenBank/DDBJ whole genome shotgun (WGS) entry which is preliminary data.</text>
</comment>
<dbReference type="EMBL" id="JAPNQM010000001">
    <property type="protein sequence ID" value="MDL0116488.1"/>
    <property type="molecule type" value="Genomic_DNA"/>
</dbReference>
<feature type="compositionally biased region" description="Low complexity" evidence="2">
    <location>
        <begin position="142"/>
        <end position="156"/>
    </location>
</feature>
<evidence type="ECO:0000256" key="2">
    <source>
        <dbReference type="SAM" id="MobiDB-lite"/>
    </source>
</evidence>
<keyword evidence="5" id="KW-1185">Reference proteome</keyword>
<dbReference type="SUPFAM" id="SSF158499">
    <property type="entry name" value="DnaD domain-like"/>
    <property type="match status" value="1"/>
</dbReference>
<reference evidence="4" key="1">
    <citation type="submission" date="2022-09" db="EMBL/GenBank/DDBJ databases">
        <authorList>
            <person name="De Moura G.S."/>
            <person name="Carvalho E."/>
            <person name="Ramos Sanchez E.M."/>
            <person name="Sellera F.P."/>
            <person name="Marques M.F.S."/>
            <person name="Heinemann M.B."/>
            <person name="De Vliegher S."/>
            <person name="Souza F.N."/>
            <person name="Mota R.A."/>
        </authorList>
    </citation>
    <scope>NUCLEOTIDE SEQUENCE</scope>
    <source>
        <strain evidence="4">BR656</strain>
    </source>
</reference>
<dbReference type="PANTHER" id="PTHR37293">
    <property type="entry name" value="PHAGE REPLICATION PROTEIN-RELATED"/>
    <property type="match status" value="1"/>
</dbReference>
<reference evidence="4" key="2">
    <citation type="journal article" date="2023" name="Vet. Microbiol.">
        <title>Emergence of livestock-associated Mammaliicoccus sciuri ST71 co-harbouring mecA and mecC genes in Brazil.</title>
        <authorList>
            <person name="de Moura G.S."/>
            <person name="de Carvalho E."/>
            <person name="Ramos Sanchez E.M."/>
            <person name="Sellera F.P."/>
            <person name="Marques M.F.S."/>
            <person name="Heinemann M.B."/>
            <person name="De Vliegher S."/>
            <person name="Souza F.N."/>
            <person name="Mota R.A."/>
        </authorList>
    </citation>
    <scope>NUCLEOTIDE SEQUENCE</scope>
    <source>
        <strain evidence="4">BR656</strain>
    </source>
</reference>
<dbReference type="InterPro" id="IPR006343">
    <property type="entry name" value="DnaB/C_C"/>
</dbReference>
<dbReference type="Pfam" id="PF07261">
    <property type="entry name" value="DnaB_2"/>
    <property type="match status" value="1"/>
</dbReference>
<dbReference type="InterPro" id="IPR034829">
    <property type="entry name" value="DnaD-like_sf"/>
</dbReference>
<gene>
    <name evidence="4" type="ORF">OWO77_05810</name>
</gene>
<evidence type="ECO:0000313" key="5">
    <source>
        <dbReference type="Proteomes" id="UP001176210"/>
    </source>
</evidence>
<dbReference type="RefSeq" id="WP_285369491.1">
    <property type="nucleotide sequence ID" value="NZ_JAPNQM010000001.1"/>
</dbReference>
<dbReference type="Gene3D" id="1.10.10.630">
    <property type="entry name" value="DnaD domain-like"/>
    <property type="match status" value="1"/>
</dbReference>
<feature type="region of interest" description="Disordered" evidence="2">
    <location>
        <begin position="118"/>
        <end position="161"/>
    </location>
</feature>
<organism evidence="4 5">
    <name type="scientific">Mammaliicoccus sciuri</name>
    <name type="common">Staphylococcus sciuri</name>
    <dbReference type="NCBI Taxonomy" id="1296"/>
    <lineage>
        <taxon>Bacteria</taxon>
        <taxon>Bacillati</taxon>
        <taxon>Bacillota</taxon>
        <taxon>Bacilli</taxon>
        <taxon>Bacillales</taxon>
        <taxon>Staphylococcaceae</taxon>
        <taxon>Mammaliicoccus</taxon>
    </lineage>
</organism>
<comment type="similarity">
    <text evidence="1">Belongs to the DnaB/DnaD family.</text>
</comment>
<protein>
    <submittedName>
        <fullName evidence="4">DnaD domain protein</fullName>
    </submittedName>
</protein>
<dbReference type="Proteomes" id="UP001176210">
    <property type="component" value="Unassembled WGS sequence"/>
</dbReference>
<feature type="domain" description="DnaB/C C-terminal" evidence="3">
    <location>
        <begin position="178"/>
        <end position="238"/>
    </location>
</feature>
<name>A0ABT7HX88_MAMSC</name>
<sequence length="277" mass="32756">MSKGLGWISLHRSIQNHWLFQEERKFSKFEAWIDLILIANHKDGKVMHDGQLITVKRGQKLTSLRKLGNRWNWSITKVDKFLNILHGDGMIVLKKDTKKTVVTIVNYDVYQNEDIEKRQRNDTEKNQKENRKDSEKKQKETNNNVNKVNNDNNVNNPQSVSDGDFKKIVDYYNKSIRALNGTDYEYLGQDVDKFGKELVCKAIQEAACNSAQKYSYINSVLMDWNRNGVKTKEDAEQYLLKRQHRFNNKNKWQKEEEHYSPYQEMEFAEIPDENLPF</sequence>
<evidence type="ECO:0000256" key="1">
    <source>
        <dbReference type="ARBA" id="ARBA00093462"/>
    </source>
</evidence>
<evidence type="ECO:0000259" key="3">
    <source>
        <dbReference type="Pfam" id="PF07261"/>
    </source>
</evidence>
<feature type="compositionally biased region" description="Basic and acidic residues" evidence="2">
    <location>
        <begin position="118"/>
        <end position="140"/>
    </location>
</feature>
<proteinExistence type="inferred from homology"/>
<accession>A0ABT7HX88</accession>